<accession>A0A8A1MLS9</accession>
<feature type="domain" description="Helicase C-terminal" evidence="22">
    <location>
        <begin position="314"/>
        <end position="479"/>
    </location>
</feature>
<dbReference type="FunFam" id="1.10.1520.10:FF:000026">
    <property type="entry name" value="Dicer-like protein 1"/>
    <property type="match status" value="1"/>
</dbReference>
<keyword evidence="13 18" id="KW-0694">RNA-binding</keyword>
<evidence type="ECO:0000256" key="10">
    <source>
        <dbReference type="ARBA" id="ARBA00022833"/>
    </source>
</evidence>
<dbReference type="OrthoDB" id="416741at2759"/>
<feature type="domain" description="RNase III" evidence="20">
    <location>
        <begin position="922"/>
        <end position="1080"/>
    </location>
</feature>
<evidence type="ECO:0000256" key="11">
    <source>
        <dbReference type="ARBA" id="ARBA00022840"/>
    </source>
</evidence>
<dbReference type="Pfam" id="PF24995">
    <property type="entry name" value="DSRM_2"/>
    <property type="match status" value="1"/>
</dbReference>
<evidence type="ECO:0000259" key="21">
    <source>
        <dbReference type="PROSITE" id="PS50821"/>
    </source>
</evidence>
<evidence type="ECO:0000259" key="20">
    <source>
        <dbReference type="PROSITE" id="PS50142"/>
    </source>
</evidence>
<dbReference type="InterPro" id="IPR001650">
    <property type="entry name" value="Helicase_C-like"/>
</dbReference>
<keyword evidence="9" id="KW-0347">Helicase</keyword>
<evidence type="ECO:0000256" key="3">
    <source>
        <dbReference type="ARBA" id="ARBA00020797"/>
    </source>
</evidence>
<keyword evidence="8" id="KW-0378">Hydrolase</keyword>
<feature type="domain" description="Dicer dsRNA-binding fold" evidence="23">
    <location>
        <begin position="528"/>
        <end position="618"/>
    </location>
</feature>
<dbReference type="GO" id="GO:0051607">
    <property type="term" value="P:defense response to virus"/>
    <property type="evidence" value="ECO:0007669"/>
    <property type="project" value="UniProtKB-KW"/>
</dbReference>
<keyword evidence="14" id="KW-0051">Antiviral defense</keyword>
<dbReference type="InterPro" id="IPR000999">
    <property type="entry name" value="RNase_III_dom"/>
</dbReference>
<dbReference type="GO" id="GO:0004525">
    <property type="term" value="F:ribonuclease III activity"/>
    <property type="evidence" value="ECO:0007669"/>
    <property type="project" value="InterPro"/>
</dbReference>
<dbReference type="Gene3D" id="3.30.160.380">
    <property type="entry name" value="Dicer dimerisation domain"/>
    <property type="match status" value="1"/>
</dbReference>
<feature type="region of interest" description="Disordered" evidence="19">
    <location>
        <begin position="1"/>
        <end position="31"/>
    </location>
</feature>
<dbReference type="PROSITE" id="PS50821">
    <property type="entry name" value="PAZ"/>
    <property type="match status" value="1"/>
</dbReference>
<dbReference type="PROSITE" id="PS00517">
    <property type="entry name" value="RNASE_3_1"/>
    <property type="match status" value="1"/>
</dbReference>
<evidence type="ECO:0000256" key="17">
    <source>
        <dbReference type="ARBA" id="ARBA00035116"/>
    </source>
</evidence>
<dbReference type="SUPFAM" id="SSF69065">
    <property type="entry name" value="RNase III domain-like"/>
    <property type="match status" value="2"/>
</dbReference>
<dbReference type="Gene3D" id="3.40.50.300">
    <property type="entry name" value="P-loop containing nucleotide triphosphate hydrolases"/>
    <property type="match status" value="2"/>
</dbReference>
<feature type="domain" description="RNase III" evidence="20">
    <location>
        <begin position="1131"/>
        <end position="1282"/>
    </location>
</feature>
<comment type="similarity">
    <text evidence="17">Belongs to the helicase family. Dicer subfamily.</text>
</comment>
<dbReference type="InterPro" id="IPR003100">
    <property type="entry name" value="PAZ_dom"/>
</dbReference>
<protein>
    <recommendedName>
        <fullName evidence="3">Dicer-like protein 1</fullName>
    </recommendedName>
</protein>
<dbReference type="GO" id="GO:0046872">
    <property type="term" value="F:metal ion binding"/>
    <property type="evidence" value="ECO:0007669"/>
    <property type="project" value="UniProtKB-KW"/>
</dbReference>
<dbReference type="InterPro" id="IPR036389">
    <property type="entry name" value="RNase_III_sf"/>
</dbReference>
<evidence type="ECO:0000256" key="8">
    <source>
        <dbReference type="ARBA" id="ARBA00022801"/>
    </source>
</evidence>
<evidence type="ECO:0000259" key="23">
    <source>
        <dbReference type="PROSITE" id="PS51327"/>
    </source>
</evidence>
<dbReference type="Pfam" id="PF03368">
    <property type="entry name" value="Dicer_dimer"/>
    <property type="match status" value="1"/>
</dbReference>
<comment type="cofactor">
    <cofactor evidence="1">
        <name>Mn(2+)</name>
        <dbReference type="ChEBI" id="CHEBI:29035"/>
    </cofactor>
</comment>
<evidence type="ECO:0000256" key="18">
    <source>
        <dbReference type="PROSITE-ProRule" id="PRU00657"/>
    </source>
</evidence>
<reference evidence="24" key="1">
    <citation type="submission" date="2021-01" db="EMBL/GenBank/DDBJ databases">
        <title>Chromosome-level genome assembly of a human fungal pathogen reveals clustering of transcriptionally co-regulated genes.</title>
        <authorList>
            <person name="Voorhies M."/>
            <person name="Cohen S."/>
            <person name="Shea T.P."/>
            <person name="Petrus S."/>
            <person name="Munoz J.F."/>
            <person name="Poplawski S."/>
            <person name="Goldman W.E."/>
            <person name="Michael T."/>
            <person name="Cuomo C.A."/>
            <person name="Sil A."/>
            <person name="Beyhan S."/>
        </authorList>
    </citation>
    <scope>NUCLEOTIDE SEQUENCE</scope>
    <source>
        <strain evidence="24">WU24</strain>
    </source>
</reference>
<dbReference type="InterPro" id="IPR027417">
    <property type="entry name" value="P-loop_NTPase"/>
</dbReference>
<dbReference type="PANTHER" id="PTHR14950:SF62">
    <property type="entry name" value="DICER-LIKE PROTEIN 1"/>
    <property type="match status" value="1"/>
</dbReference>
<keyword evidence="5" id="KW-0479">Metal-binding</keyword>
<evidence type="ECO:0000256" key="9">
    <source>
        <dbReference type="ARBA" id="ARBA00022806"/>
    </source>
</evidence>
<dbReference type="SMART" id="SM00535">
    <property type="entry name" value="RIBOc"/>
    <property type="match status" value="2"/>
</dbReference>
<dbReference type="SMART" id="SM00490">
    <property type="entry name" value="HELICc"/>
    <property type="match status" value="1"/>
</dbReference>
<gene>
    <name evidence="24" type="ORF">I7I51_06439</name>
</gene>
<dbReference type="CDD" id="cd00593">
    <property type="entry name" value="RIBOc"/>
    <property type="match status" value="2"/>
</dbReference>
<dbReference type="Gene3D" id="1.10.1520.10">
    <property type="entry name" value="Ribonuclease III domain"/>
    <property type="match status" value="2"/>
</dbReference>
<evidence type="ECO:0000256" key="6">
    <source>
        <dbReference type="ARBA" id="ARBA00022737"/>
    </source>
</evidence>
<dbReference type="PROSITE" id="PS51194">
    <property type="entry name" value="HELICASE_CTER"/>
    <property type="match status" value="1"/>
</dbReference>
<keyword evidence="10" id="KW-0862">Zinc</keyword>
<keyword evidence="11" id="KW-0067">ATP-binding</keyword>
<keyword evidence="6" id="KW-0677">Repeat</keyword>
<keyword evidence="4" id="KW-0930">Antiviral protein</keyword>
<evidence type="ECO:0000256" key="14">
    <source>
        <dbReference type="ARBA" id="ARBA00023118"/>
    </source>
</evidence>
<feature type="non-terminal residue" evidence="24">
    <location>
        <position position="1"/>
    </location>
</feature>
<name>A0A8A1MLS9_AJECA</name>
<evidence type="ECO:0000256" key="7">
    <source>
        <dbReference type="ARBA" id="ARBA00022741"/>
    </source>
</evidence>
<evidence type="ECO:0000256" key="13">
    <source>
        <dbReference type="ARBA" id="ARBA00022884"/>
    </source>
</evidence>
<feature type="domain" description="PAZ" evidence="21">
    <location>
        <begin position="771"/>
        <end position="899"/>
    </location>
</feature>
<dbReference type="VEuPathDB" id="FungiDB:I7I51_06439"/>
<dbReference type="InterPro" id="IPR005034">
    <property type="entry name" value="Dicer_dimerisation"/>
</dbReference>
<keyword evidence="15" id="KW-0464">Manganese</keyword>
<dbReference type="SUPFAM" id="SSF52540">
    <property type="entry name" value="P-loop containing nucleoside triphosphate hydrolases"/>
    <property type="match status" value="1"/>
</dbReference>
<dbReference type="PANTHER" id="PTHR14950">
    <property type="entry name" value="DICER-RELATED"/>
    <property type="match status" value="1"/>
</dbReference>
<evidence type="ECO:0000256" key="16">
    <source>
        <dbReference type="ARBA" id="ARBA00025403"/>
    </source>
</evidence>
<proteinExistence type="inferred from homology"/>
<comment type="function">
    <text evidence="16">Dicer-like endonuclease involved in cleaving double-stranded RNA in the RNA interference (RNAi) pathway. Produces 21 to 25 bp dsRNAs (siRNAs) which target the selective destruction of homologous RNAs leading to sequence-specific suppression of gene expression, called post-transcriptional gene silencing (PTGS). Part of a broad host defense response against viral infection and transposons.</text>
</comment>
<dbReference type="GO" id="GO:0004386">
    <property type="term" value="F:helicase activity"/>
    <property type="evidence" value="ECO:0007669"/>
    <property type="project" value="UniProtKB-KW"/>
</dbReference>
<feature type="compositionally biased region" description="Acidic residues" evidence="19">
    <location>
        <begin position="12"/>
        <end position="25"/>
    </location>
</feature>
<dbReference type="Pfam" id="PF00271">
    <property type="entry name" value="Helicase_C"/>
    <property type="match status" value="1"/>
</dbReference>
<evidence type="ECO:0000256" key="19">
    <source>
        <dbReference type="SAM" id="MobiDB-lite"/>
    </source>
</evidence>
<evidence type="ECO:0000256" key="2">
    <source>
        <dbReference type="ARBA" id="ARBA00001946"/>
    </source>
</evidence>
<dbReference type="EMBL" id="CP069115">
    <property type="protein sequence ID" value="QSS65593.1"/>
    <property type="molecule type" value="Genomic_DNA"/>
</dbReference>
<sequence>MDIDKLSMLPDETSEPEESDNELENSDQGPINVEDLRQKQNAKFKALLSRVSETITAEDIQRATKVKTESELSMTNLIENQDFTSVIHDPREYQLELFEKAKAANIIAVLDTETWEKHFSKNMIIVCTAEVLCQCLLRSFIRMEQINLLIFDEAHRAKKEHPYARNLETLLDSQIATASNLDALRQAIARPTEQIWVYDKLDTTSETDLYKCMQSRFGRIRELEKIFFYALEASSMLGKWCSDWLWTFALEATELPKLEGRVSKNYMQSSSRDHSKGLDEAIKLLREAGQLIRNHTFDTPVDCPAHLSSKVRLLLHELSLYFERHTDTKCIVFVQQRHTARLLAELFSRIGTRHMQTGILIGVQHDGIGGANFSFRQQFLTLLKFRKGELNCLEQFATSVAEEGLDIPDCNLIIRFDLSLTMIQYIQSRGRARHSNSIVWLSLYDSECLANGTLQYAHMVERDNLIHASCIQEAQRAEHIMRRFCEALPEDRIIRGSSDDLGMNLDKERYHKSFTVHSTGATLTYPSSLVVLAHYASSLQYEKETSPQVNYFIERIDGAFVCEAILPEKSPFRGLTGKPSARKLHARQSAAFETCLMLRKNGILDDHFVSKYYKRLPAMRNAKLAIKSKKTNQYDMMVKPKLWDSGRGTTPSVIWATLLMLSPAAKLRRDYQPLILFTRYQLPKFPIFPLYLEDDIESEVITVPLHMPLRASEDELDLLTTFTLRIFQDLFHKVYEHQPAMMTYWLAPAKLNSNYRDMSEAVDPRQLLDISIIQYVQQNSEIRWSFDMPPSDVENRFLFDKWDGRYRYFTSTVEPTLRPSDPPPATMAKRKHMENIMNYCLSLFKNSRSKFLGECDWKQPVVRAELVRLRRNLLDRATEQERGEETAYYICPEPLRISALPPPVAAFAFAFPAIISRIESYLISLEACDKLQLSIETHLALEALTKDSDNTEEHRKEQIHFQRGMGKNYERLEFLGDCFLKMATSISLFAMNPDNDEFDFHVKRMCLICNQNLFNTAVRLKLYEFVRTQGFSRRNWYPEGIKLLQGKAQPESAQNKQALGDKTIADICEALIGASLLSGGKACRFDTAVKAVTVFVDSDNHRVSDWNSYIDLYSLPSYQIAQADAGQLDLAKQIGNRLGYHFTYPRLLRSAFTHASYPSAWSTVPCYQRLEFLGDSLLDMVCVEYLYHHYPDRDPQWLTEHKMAMVSNKFLGAVTVKLGLHKHLLYISNALFGQITRYAEEIEVAVAESADSPDAWTTTSDPPKCLPDMLEAYIGAIFVDSNFSFEVVEDFFQRYLKQYFEDMSIYDAFANKHPTTYFHNRLTIDFGCANYCLKAGEVQMVDSTEPRIYAAVIVHDKFVAQGIASSVRYAKTKASDAALAKLEGLASFKFREIYGCNCAANKVEETTDVAQRILDEAKAAAWKRKEHPKGSSNGPERVLILEWTSVLAPDMPNAGSR</sequence>
<dbReference type="Proteomes" id="UP000663671">
    <property type="component" value="Chromosome 3"/>
</dbReference>
<keyword evidence="7" id="KW-0547">Nucleotide-binding</keyword>
<evidence type="ECO:0000259" key="22">
    <source>
        <dbReference type="PROSITE" id="PS51194"/>
    </source>
</evidence>
<dbReference type="PROSITE" id="PS51327">
    <property type="entry name" value="DICER_DSRBF"/>
    <property type="match status" value="1"/>
</dbReference>
<keyword evidence="12" id="KW-0460">Magnesium</keyword>
<evidence type="ECO:0000256" key="5">
    <source>
        <dbReference type="ARBA" id="ARBA00022723"/>
    </source>
</evidence>
<dbReference type="GO" id="GO:0050688">
    <property type="term" value="P:regulation of defense response to virus"/>
    <property type="evidence" value="ECO:0007669"/>
    <property type="project" value="UniProtKB-KW"/>
</dbReference>
<dbReference type="GO" id="GO:0005634">
    <property type="term" value="C:nucleus"/>
    <property type="evidence" value="ECO:0007669"/>
    <property type="project" value="TreeGrafter"/>
</dbReference>
<comment type="cofactor">
    <cofactor evidence="2">
        <name>Mg(2+)</name>
        <dbReference type="ChEBI" id="CHEBI:18420"/>
    </cofactor>
</comment>
<evidence type="ECO:0000256" key="1">
    <source>
        <dbReference type="ARBA" id="ARBA00001936"/>
    </source>
</evidence>
<evidence type="ECO:0000256" key="12">
    <source>
        <dbReference type="ARBA" id="ARBA00022842"/>
    </source>
</evidence>
<organism evidence="24 25">
    <name type="scientific">Ajellomyces capsulatus</name>
    <name type="common">Darling's disease fungus</name>
    <name type="synonym">Histoplasma capsulatum</name>
    <dbReference type="NCBI Taxonomy" id="5037"/>
    <lineage>
        <taxon>Eukaryota</taxon>
        <taxon>Fungi</taxon>
        <taxon>Dikarya</taxon>
        <taxon>Ascomycota</taxon>
        <taxon>Pezizomycotina</taxon>
        <taxon>Eurotiomycetes</taxon>
        <taxon>Eurotiomycetidae</taxon>
        <taxon>Onygenales</taxon>
        <taxon>Ajellomycetaceae</taxon>
        <taxon>Histoplasma</taxon>
    </lineage>
</organism>
<dbReference type="GO" id="GO:0030422">
    <property type="term" value="P:siRNA processing"/>
    <property type="evidence" value="ECO:0007669"/>
    <property type="project" value="TreeGrafter"/>
</dbReference>
<dbReference type="PROSITE" id="PS50142">
    <property type="entry name" value="RNASE_3_2"/>
    <property type="match status" value="2"/>
</dbReference>
<evidence type="ECO:0000313" key="24">
    <source>
        <dbReference type="EMBL" id="QSS65593.1"/>
    </source>
</evidence>
<evidence type="ECO:0000313" key="25">
    <source>
        <dbReference type="Proteomes" id="UP000663671"/>
    </source>
</evidence>
<dbReference type="Pfam" id="PF00636">
    <property type="entry name" value="Ribonuclease_3"/>
    <property type="match status" value="2"/>
</dbReference>
<dbReference type="GO" id="GO:0003723">
    <property type="term" value="F:RNA binding"/>
    <property type="evidence" value="ECO:0007669"/>
    <property type="project" value="UniProtKB-UniRule"/>
</dbReference>
<dbReference type="InterPro" id="IPR056755">
    <property type="entry name" value="DSRM_2"/>
</dbReference>
<dbReference type="GO" id="GO:0005737">
    <property type="term" value="C:cytoplasm"/>
    <property type="evidence" value="ECO:0007669"/>
    <property type="project" value="TreeGrafter"/>
</dbReference>
<dbReference type="FunFam" id="1.10.1520.10:FF:000015">
    <property type="entry name" value="Dicer-like protein 1"/>
    <property type="match status" value="1"/>
</dbReference>
<dbReference type="GO" id="GO:0005524">
    <property type="term" value="F:ATP binding"/>
    <property type="evidence" value="ECO:0007669"/>
    <property type="project" value="UniProtKB-KW"/>
</dbReference>
<evidence type="ECO:0000256" key="15">
    <source>
        <dbReference type="ARBA" id="ARBA00023211"/>
    </source>
</evidence>
<evidence type="ECO:0000256" key="4">
    <source>
        <dbReference type="ARBA" id="ARBA00022721"/>
    </source>
</evidence>
<dbReference type="InterPro" id="IPR038248">
    <property type="entry name" value="Dicer_dimer_sf"/>
</dbReference>